<name>A0ABW5UKV1_9BURK</name>
<dbReference type="RefSeq" id="WP_169798065.1">
    <property type="nucleotide sequence ID" value="NZ_BCNT01000016.1"/>
</dbReference>
<gene>
    <name evidence="1" type="ORF">ACFSW6_09240</name>
</gene>
<proteinExistence type="predicted"/>
<dbReference type="Proteomes" id="UP001597463">
    <property type="component" value="Unassembled WGS sequence"/>
</dbReference>
<organism evidence="1 2">
    <name type="scientific">Comamonas terrae</name>
    <dbReference type="NCBI Taxonomy" id="673548"/>
    <lineage>
        <taxon>Bacteria</taxon>
        <taxon>Pseudomonadati</taxon>
        <taxon>Pseudomonadota</taxon>
        <taxon>Betaproteobacteria</taxon>
        <taxon>Burkholderiales</taxon>
        <taxon>Comamonadaceae</taxon>
        <taxon>Comamonas</taxon>
    </lineage>
</organism>
<accession>A0ABW5UKV1</accession>
<dbReference type="EMBL" id="JBHUMV010000003">
    <property type="protein sequence ID" value="MFD2754272.1"/>
    <property type="molecule type" value="Genomic_DNA"/>
</dbReference>
<protein>
    <recommendedName>
        <fullName evidence="3">DUF1844 domain-containing protein</fullName>
    </recommendedName>
</protein>
<evidence type="ECO:0000313" key="2">
    <source>
        <dbReference type="Proteomes" id="UP001597463"/>
    </source>
</evidence>
<comment type="caution">
    <text evidence="1">The sequence shown here is derived from an EMBL/GenBank/DDBJ whole genome shotgun (WGS) entry which is preliminary data.</text>
</comment>
<evidence type="ECO:0008006" key="3">
    <source>
        <dbReference type="Google" id="ProtNLM"/>
    </source>
</evidence>
<evidence type="ECO:0000313" key="1">
    <source>
        <dbReference type="EMBL" id="MFD2754272.1"/>
    </source>
</evidence>
<sequence>MSNETALPLNAQSVNAIVNALGALVFATVRQLPEDKRAAFAQDLARLAKNEEKRGDVATETLLMDMHRAAVAAAS</sequence>
<reference evidence="2" key="1">
    <citation type="journal article" date="2019" name="Int. J. Syst. Evol. Microbiol.">
        <title>The Global Catalogue of Microorganisms (GCM) 10K type strain sequencing project: providing services to taxonomists for standard genome sequencing and annotation.</title>
        <authorList>
            <consortium name="The Broad Institute Genomics Platform"/>
            <consortium name="The Broad Institute Genome Sequencing Center for Infectious Disease"/>
            <person name="Wu L."/>
            <person name="Ma J."/>
        </authorList>
    </citation>
    <scope>NUCLEOTIDE SEQUENCE [LARGE SCALE GENOMIC DNA]</scope>
    <source>
        <strain evidence="2">TISTR 1906</strain>
    </source>
</reference>
<keyword evidence="2" id="KW-1185">Reference proteome</keyword>